<dbReference type="SUPFAM" id="SSF48452">
    <property type="entry name" value="TPR-like"/>
    <property type="match status" value="2"/>
</dbReference>
<dbReference type="PANTHER" id="PTHR12558">
    <property type="entry name" value="CELL DIVISION CYCLE 16,23,27"/>
    <property type="match status" value="1"/>
</dbReference>
<dbReference type="PROSITE" id="PS50005">
    <property type="entry name" value="TPR"/>
    <property type="match status" value="3"/>
</dbReference>
<reference evidence="2" key="1">
    <citation type="submission" date="2020-04" db="EMBL/GenBank/DDBJ databases">
        <title>Deep metagenomics examines the oral microbiome during advanced dental caries in children, revealing novel taxa and co-occurrences with host molecules.</title>
        <authorList>
            <person name="Baker J.L."/>
            <person name="Morton J.T."/>
            <person name="Dinis M."/>
            <person name="Alvarez R."/>
            <person name="Tran N.C."/>
            <person name="Knight R."/>
            <person name="Edlund A."/>
        </authorList>
    </citation>
    <scope>NUCLEOTIDE SEQUENCE</scope>
    <source>
        <strain evidence="2">JCVI_44_bin.5</strain>
    </source>
</reference>
<evidence type="ECO:0000313" key="3">
    <source>
        <dbReference type="Proteomes" id="UP000771736"/>
    </source>
</evidence>
<dbReference type="AlphaFoldDB" id="A0A930N0I9"/>
<keyword evidence="1" id="KW-0802">TPR repeat</keyword>
<dbReference type="InterPro" id="IPR019734">
    <property type="entry name" value="TPR_rpt"/>
</dbReference>
<feature type="repeat" description="TPR" evidence="1">
    <location>
        <begin position="54"/>
        <end position="87"/>
    </location>
</feature>
<dbReference type="Gene3D" id="1.25.40.10">
    <property type="entry name" value="Tetratricopeptide repeat domain"/>
    <property type="match status" value="4"/>
</dbReference>
<dbReference type="PANTHER" id="PTHR12558:SF13">
    <property type="entry name" value="CELL DIVISION CYCLE PROTEIN 27 HOMOLOG"/>
    <property type="match status" value="1"/>
</dbReference>
<evidence type="ECO:0000256" key="1">
    <source>
        <dbReference type="PROSITE-ProRule" id="PRU00339"/>
    </source>
</evidence>
<accession>A0A930N0I9</accession>
<sequence length="559" mass="64877">MLIAIAFQAKAQTDNQITRYNYFFLEAIRQQEMGNLSAAFDLLRHARDINPKAPEVYYEIAGYYIDMQNSKAARYNFEKAAELAPDNASYLEKLGQFYISQNNYEQALAAYERLYANNKTREDVLQILYQLYGSQNNYKKMIEVIERMELLLGTSEQLSLTKMQIFEQMGDKRKAQAELMCLVQKNPLELSYRIMLGNWLFQNDKKKEAFKEYQSVLKEDPNNAAAQLSLLDYYRDAKNEKVVEELTKKLLESKKTEKETKMALLRQVIIDNQANTTKDSLEVIKLFDRVLSYPQEDADIIMMKAAYLSLKKAPIDSLNKVYEQAIAIEPDNSRARIALIQNIWNEEQFDKVISIARPAHEYNPEEMVFYYFEGFAQYMKKENEAALQTFKKGVAQIKPDSDPNIVSDFYAIMGDILHEKGLDKEAFEAYDSCLHWRSENIAALNNYAYYLSLKKTDLKKAEQMSYKTIKKEPTNPTFLDTYAWILFLQERYEEANIYIDQAIKNDSTPSGVLFEHAGDIYYHVGKPAEALVAWQKALELGNKSATLKKKIELKKYIAE</sequence>
<name>A0A930N0I9_9BACT</name>
<organism evidence="2 3">
    <name type="scientific">Prevotella aurantiaca</name>
    <dbReference type="NCBI Taxonomy" id="596085"/>
    <lineage>
        <taxon>Bacteria</taxon>
        <taxon>Pseudomonadati</taxon>
        <taxon>Bacteroidota</taxon>
        <taxon>Bacteroidia</taxon>
        <taxon>Bacteroidales</taxon>
        <taxon>Prevotellaceae</taxon>
        <taxon>Prevotella</taxon>
    </lineage>
</organism>
<feature type="repeat" description="TPR" evidence="1">
    <location>
        <begin position="190"/>
        <end position="223"/>
    </location>
</feature>
<dbReference type="Pfam" id="PF13432">
    <property type="entry name" value="TPR_16"/>
    <property type="match status" value="1"/>
</dbReference>
<dbReference type="SMART" id="SM00028">
    <property type="entry name" value="TPR"/>
    <property type="match status" value="8"/>
</dbReference>
<protein>
    <submittedName>
        <fullName evidence="2">Tetratricopeptide repeat protein</fullName>
    </submittedName>
</protein>
<feature type="repeat" description="TPR" evidence="1">
    <location>
        <begin position="88"/>
        <end position="121"/>
    </location>
</feature>
<dbReference type="InterPro" id="IPR011990">
    <property type="entry name" value="TPR-like_helical_dom_sf"/>
</dbReference>
<dbReference type="EMBL" id="JABZSJ010000006">
    <property type="protein sequence ID" value="MBF1383682.1"/>
    <property type="molecule type" value="Genomic_DNA"/>
</dbReference>
<evidence type="ECO:0000313" key="2">
    <source>
        <dbReference type="EMBL" id="MBF1383682.1"/>
    </source>
</evidence>
<dbReference type="Proteomes" id="UP000771736">
    <property type="component" value="Unassembled WGS sequence"/>
</dbReference>
<proteinExistence type="predicted"/>
<comment type="caution">
    <text evidence="2">The sequence shown here is derived from an EMBL/GenBank/DDBJ whole genome shotgun (WGS) entry which is preliminary data.</text>
</comment>
<gene>
    <name evidence="2" type="ORF">HXN26_02305</name>
</gene>